<name>A0A3P7LLY7_DIBLA</name>
<proteinExistence type="predicted"/>
<accession>A0A3P7LLY7</accession>
<dbReference type="OrthoDB" id="6253628at2759"/>
<protein>
    <submittedName>
        <fullName evidence="1">Uncharacterized protein</fullName>
    </submittedName>
</protein>
<evidence type="ECO:0000313" key="1">
    <source>
        <dbReference type="EMBL" id="VDN18015.1"/>
    </source>
</evidence>
<gene>
    <name evidence="1" type="ORF">DILT_LOCUS13075</name>
</gene>
<reference evidence="1 2" key="1">
    <citation type="submission" date="2018-11" db="EMBL/GenBank/DDBJ databases">
        <authorList>
            <consortium name="Pathogen Informatics"/>
        </authorList>
    </citation>
    <scope>NUCLEOTIDE SEQUENCE [LARGE SCALE GENOMIC DNA]</scope>
</reference>
<dbReference type="AlphaFoldDB" id="A0A3P7LLY7"/>
<organism evidence="1 2">
    <name type="scientific">Dibothriocephalus latus</name>
    <name type="common">Fish tapeworm</name>
    <name type="synonym">Diphyllobothrium latum</name>
    <dbReference type="NCBI Taxonomy" id="60516"/>
    <lineage>
        <taxon>Eukaryota</taxon>
        <taxon>Metazoa</taxon>
        <taxon>Spiralia</taxon>
        <taxon>Lophotrochozoa</taxon>
        <taxon>Platyhelminthes</taxon>
        <taxon>Cestoda</taxon>
        <taxon>Eucestoda</taxon>
        <taxon>Diphyllobothriidea</taxon>
        <taxon>Diphyllobothriidae</taxon>
        <taxon>Dibothriocephalus</taxon>
    </lineage>
</organism>
<dbReference type="Proteomes" id="UP000281553">
    <property type="component" value="Unassembled WGS sequence"/>
</dbReference>
<dbReference type="EMBL" id="UYRU01068771">
    <property type="protein sequence ID" value="VDN18015.1"/>
    <property type="molecule type" value="Genomic_DNA"/>
</dbReference>
<sequence>MAQQLQDLQSSFSSKERQTNNYRVQLEALSSALRQLNQTVFDGSPGGTRAEGSRSSPNALATLLRRLQVLEHRLDFAGSRLPLVRSLLARSRHLSRQTTPAYLSLGAVLENSSTQTEWDTTVGNYVDLCGDINELREMVRLAQQERQQAIADRDLLASRLEEDSRTFQERVDAVKTKCEF</sequence>
<evidence type="ECO:0000313" key="2">
    <source>
        <dbReference type="Proteomes" id="UP000281553"/>
    </source>
</evidence>
<keyword evidence="2" id="KW-1185">Reference proteome</keyword>